<evidence type="ECO:0008006" key="4">
    <source>
        <dbReference type="Google" id="ProtNLM"/>
    </source>
</evidence>
<evidence type="ECO:0000313" key="3">
    <source>
        <dbReference type="Proteomes" id="UP000002772"/>
    </source>
</evidence>
<dbReference type="RefSeq" id="WP_007572749.1">
    <property type="nucleotide sequence ID" value="NZ_BPTS01000001.1"/>
</dbReference>
<dbReference type="PANTHER" id="PTHR34980">
    <property type="entry name" value="INNER MEMBRANE PROTEIN-RELATED-RELATED"/>
    <property type="match status" value="1"/>
</dbReference>
<dbReference type="EMBL" id="GL945017">
    <property type="protein sequence ID" value="EGN55911.1"/>
    <property type="molecule type" value="Genomic_DNA"/>
</dbReference>
<dbReference type="PANTHER" id="PTHR34980:SF2">
    <property type="entry name" value="INNER MEMBRANE PROTEIN YHAH-RELATED"/>
    <property type="match status" value="1"/>
</dbReference>
<dbReference type="Proteomes" id="UP000002772">
    <property type="component" value="Unassembled WGS sequence"/>
</dbReference>
<evidence type="ECO:0000313" key="2">
    <source>
        <dbReference type="EMBL" id="EGN55911.1"/>
    </source>
</evidence>
<dbReference type="STRING" id="688246.Premu_0429"/>
<name>F8NB93_9BACT</name>
<gene>
    <name evidence="2" type="ORF">Premu_0429</name>
</gene>
<dbReference type="Pfam" id="PF05656">
    <property type="entry name" value="DUF805"/>
    <property type="match status" value="1"/>
</dbReference>
<dbReference type="HOGENOM" id="CLU_093674_4_1_10"/>
<keyword evidence="1" id="KW-1133">Transmembrane helix</keyword>
<dbReference type="GO" id="GO:0005886">
    <property type="term" value="C:plasma membrane"/>
    <property type="evidence" value="ECO:0007669"/>
    <property type="project" value="TreeGrafter"/>
</dbReference>
<protein>
    <recommendedName>
        <fullName evidence="4">DUF805 domain-containing protein</fullName>
    </recommendedName>
</protein>
<feature type="transmembrane region" description="Helical" evidence="1">
    <location>
        <begin position="28"/>
        <end position="47"/>
    </location>
</feature>
<feature type="transmembrane region" description="Helical" evidence="1">
    <location>
        <begin position="53"/>
        <end position="72"/>
    </location>
</feature>
<keyword evidence="3" id="KW-1185">Reference proteome</keyword>
<keyword evidence="1" id="KW-0472">Membrane</keyword>
<proteinExistence type="predicted"/>
<sequence>MSFVESLKSVVFQNYCNFEGRATRSEYWFFYLAYFILVIVASGVSVAISDSHNILSCIVVLALLLPMLGVTWRRLHDIGKSGAWFFISWVPIIGIIWLLILLVTPSQAAPNKYGNAPEV</sequence>
<keyword evidence="1" id="KW-0812">Transmembrane</keyword>
<dbReference type="InterPro" id="IPR008523">
    <property type="entry name" value="DUF805"/>
</dbReference>
<dbReference type="OrthoDB" id="9812349at2"/>
<accession>F8NB93</accession>
<dbReference type="AlphaFoldDB" id="F8NB93"/>
<feature type="transmembrane region" description="Helical" evidence="1">
    <location>
        <begin position="84"/>
        <end position="103"/>
    </location>
</feature>
<reference evidence="3" key="1">
    <citation type="journal article" date="2011" name="Stand. Genomic Sci.">
        <title>Non-contiguous finished genome sequence of the opportunistic oral pathogen Prevotella multisaccharivorax type strain (PPPA20).</title>
        <authorList>
            <person name="Pati A."/>
            <person name="Gronow S."/>
            <person name="Lu M."/>
            <person name="Lapidus A."/>
            <person name="Nolan M."/>
            <person name="Lucas S."/>
            <person name="Hammon N."/>
            <person name="Deshpande S."/>
            <person name="Cheng J.F."/>
            <person name="Tapia R."/>
            <person name="Han C."/>
            <person name="Goodwin L."/>
            <person name="Pitluck S."/>
            <person name="Liolios K."/>
            <person name="Pagani I."/>
            <person name="Mavromatis K."/>
            <person name="Mikhailova N."/>
            <person name="Huntemann M."/>
            <person name="Chen A."/>
            <person name="Palaniappan K."/>
            <person name="Land M."/>
            <person name="Hauser L."/>
            <person name="Detter J.C."/>
            <person name="Brambilla E.M."/>
            <person name="Rohde M."/>
            <person name="Goker M."/>
            <person name="Woyke T."/>
            <person name="Bristow J."/>
            <person name="Eisen J.A."/>
            <person name="Markowitz V."/>
            <person name="Hugenholtz P."/>
            <person name="Kyrpides N.C."/>
            <person name="Klenk H.P."/>
            <person name="Ivanova N."/>
        </authorList>
    </citation>
    <scope>NUCLEOTIDE SEQUENCE [LARGE SCALE GENOMIC DNA]</scope>
    <source>
        <strain evidence="3">DSM 17128</strain>
    </source>
</reference>
<dbReference type="eggNOG" id="COG3152">
    <property type="taxonomic scope" value="Bacteria"/>
</dbReference>
<evidence type="ECO:0000256" key="1">
    <source>
        <dbReference type="SAM" id="Phobius"/>
    </source>
</evidence>
<organism evidence="2 3">
    <name type="scientific">Hallella multisaccharivorax DSM 17128</name>
    <dbReference type="NCBI Taxonomy" id="688246"/>
    <lineage>
        <taxon>Bacteria</taxon>
        <taxon>Pseudomonadati</taxon>
        <taxon>Bacteroidota</taxon>
        <taxon>Bacteroidia</taxon>
        <taxon>Bacteroidales</taxon>
        <taxon>Prevotellaceae</taxon>
        <taxon>Hallella</taxon>
    </lineage>
</organism>